<gene>
    <name evidence="9" type="primary">alr1</name>
    <name evidence="9" type="ORF">SAMEA4384403_00680</name>
</gene>
<comment type="function">
    <text evidence="5">Catalyzes the interconversion of L-alanine and D-alanine. May also act on other amino acids.</text>
</comment>
<dbReference type="Proteomes" id="UP000242084">
    <property type="component" value="Chromosome 1"/>
</dbReference>
<dbReference type="AlphaFoldDB" id="A0A239YNN8"/>
<keyword evidence="3 5" id="KW-0663">Pyridoxal phosphate</keyword>
<evidence type="ECO:0000256" key="7">
    <source>
        <dbReference type="PIRSR" id="PIRSR600821-52"/>
    </source>
</evidence>
<feature type="binding site" evidence="5 7">
    <location>
        <position position="138"/>
    </location>
    <ligand>
        <name>substrate</name>
    </ligand>
</feature>
<dbReference type="EC" id="5.1.1.1" evidence="5"/>
<dbReference type="SUPFAM" id="SSF50621">
    <property type="entry name" value="Alanine racemase C-terminal domain-like"/>
    <property type="match status" value="1"/>
</dbReference>
<evidence type="ECO:0000256" key="2">
    <source>
        <dbReference type="ARBA" id="ARBA00001933"/>
    </source>
</evidence>
<dbReference type="GO" id="GO:0005829">
    <property type="term" value="C:cytosol"/>
    <property type="evidence" value="ECO:0007669"/>
    <property type="project" value="TreeGrafter"/>
</dbReference>
<comment type="similarity">
    <text evidence="5">Belongs to the alanine racemase family.</text>
</comment>
<evidence type="ECO:0000256" key="3">
    <source>
        <dbReference type="ARBA" id="ARBA00022898"/>
    </source>
</evidence>
<evidence type="ECO:0000313" key="9">
    <source>
        <dbReference type="EMBL" id="SNV60719.1"/>
    </source>
</evidence>
<protein>
    <recommendedName>
        <fullName evidence="5">Alanine racemase</fullName>
        <ecNumber evidence="5">5.1.1.1</ecNumber>
    </recommendedName>
</protein>
<evidence type="ECO:0000256" key="1">
    <source>
        <dbReference type="ARBA" id="ARBA00000316"/>
    </source>
</evidence>
<dbReference type="Gene3D" id="2.40.37.10">
    <property type="entry name" value="Lyase, Ornithine Decarboxylase, Chain A, domain 1"/>
    <property type="match status" value="1"/>
</dbReference>
<dbReference type="KEGG" id="sste:SAMEA4384403_0680"/>
<dbReference type="Gene3D" id="3.20.20.10">
    <property type="entry name" value="Alanine racemase"/>
    <property type="match status" value="1"/>
</dbReference>
<feature type="modified residue" description="N6-(pyridoxal phosphate)lysine" evidence="5 6">
    <location>
        <position position="39"/>
    </location>
</feature>
<keyword evidence="4 5" id="KW-0413">Isomerase</keyword>
<dbReference type="PANTHER" id="PTHR30511">
    <property type="entry name" value="ALANINE RACEMASE"/>
    <property type="match status" value="1"/>
</dbReference>
<proteinExistence type="inferred from homology"/>
<evidence type="ECO:0000256" key="6">
    <source>
        <dbReference type="PIRSR" id="PIRSR600821-50"/>
    </source>
</evidence>
<evidence type="ECO:0000313" key="10">
    <source>
        <dbReference type="Proteomes" id="UP000242084"/>
    </source>
</evidence>
<dbReference type="FunFam" id="3.20.20.10:FF:000002">
    <property type="entry name" value="Alanine racemase"/>
    <property type="match status" value="1"/>
</dbReference>
<comment type="catalytic activity">
    <reaction evidence="1 5">
        <text>L-alanine = D-alanine</text>
        <dbReference type="Rhea" id="RHEA:20249"/>
        <dbReference type="ChEBI" id="CHEBI:57416"/>
        <dbReference type="ChEBI" id="CHEBI:57972"/>
        <dbReference type="EC" id="5.1.1.1"/>
    </reaction>
</comment>
<evidence type="ECO:0000256" key="5">
    <source>
        <dbReference type="HAMAP-Rule" id="MF_01201"/>
    </source>
</evidence>
<feature type="active site" description="Proton acceptor; specific for L-alanine" evidence="5">
    <location>
        <position position="265"/>
    </location>
</feature>
<dbReference type="UniPathway" id="UPA00042">
    <property type="reaction ID" value="UER00497"/>
</dbReference>
<dbReference type="EMBL" id="LT906462">
    <property type="protein sequence ID" value="SNV60719.1"/>
    <property type="molecule type" value="Genomic_DNA"/>
</dbReference>
<dbReference type="NCBIfam" id="TIGR00492">
    <property type="entry name" value="alr"/>
    <property type="match status" value="1"/>
</dbReference>
<dbReference type="InterPro" id="IPR009006">
    <property type="entry name" value="Ala_racemase/Decarboxylase_C"/>
</dbReference>
<accession>A0A239YNN8</accession>
<dbReference type="SUPFAM" id="SSF51419">
    <property type="entry name" value="PLP-binding barrel"/>
    <property type="match status" value="1"/>
</dbReference>
<dbReference type="Pfam" id="PF01168">
    <property type="entry name" value="Ala_racemase_N"/>
    <property type="match status" value="1"/>
</dbReference>
<evidence type="ECO:0000259" key="8">
    <source>
        <dbReference type="SMART" id="SM01005"/>
    </source>
</evidence>
<comment type="cofactor">
    <cofactor evidence="2 5 6">
        <name>pyridoxal 5'-phosphate</name>
        <dbReference type="ChEBI" id="CHEBI:597326"/>
    </cofactor>
</comment>
<reference evidence="9 10" key="1">
    <citation type="submission" date="2017-06" db="EMBL/GenBank/DDBJ databases">
        <authorList>
            <consortium name="Pathogen Informatics"/>
        </authorList>
    </citation>
    <scope>NUCLEOTIDE SEQUENCE [LARGE SCALE GENOMIC DNA]</scope>
    <source>
        <strain evidence="9 10">NCTC13839</strain>
    </source>
</reference>
<dbReference type="GO" id="GO:0030632">
    <property type="term" value="P:D-alanine biosynthetic process"/>
    <property type="evidence" value="ECO:0007669"/>
    <property type="project" value="UniProtKB-UniRule"/>
</dbReference>
<dbReference type="InterPro" id="IPR020622">
    <property type="entry name" value="Ala_racemase_pyridoxalP-BS"/>
</dbReference>
<dbReference type="InterPro" id="IPR029066">
    <property type="entry name" value="PLP-binding_barrel"/>
</dbReference>
<dbReference type="GO" id="GO:0009252">
    <property type="term" value="P:peptidoglycan biosynthetic process"/>
    <property type="evidence" value="ECO:0007669"/>
    <property type="project" value="TreeGrafter"/>
</dbReference>
<dbReference type="CDD" id="cd00430">
    <property type="entry name" value="PLPDE_III_AR"/>
    <property type="match status" value="1"/>
</dbReference>
<comment type="pathway">
    <text evidence="5">Amino-acid biosynthesis; D-alanine biosynthesis; D-alanine from L-alanine: step 1/1.</text>
</comment>
<dbReference type="FunFam" id="2.40.37.10:FF:000006">
    <property type="entry name" value="Alanine racemase"/>
    <property type="match status" value="1"/>
</dbReference>
<dbReference type="InterPro" id="IPR011079">
    <property type="entry name" value="Ala_racemase_C"/>
</dbReference>
<name>A0A239YNN8_9STAP</name>
<dbReference type="HAMAP" id="MF_01201">
    <property type="entry name" value="Ala_racemase"/>
    <property type="match status" value="1"/>
</dbReference>
<dbReference type="Pfam" id="PF00842">
    <property type="entry name" value="Ala_racemase_C"/>
    <property type="match status" value="1"/>
</dbReference>
<dbReference type="OrthoDB" id="9813814at2"/>
<organism evidence="9 10">
    <name type="scientific">Mammaliicoccus stepanovicii</name>
    <dbReference type="NCBI Taxonomy" id="643214"/>
    <lineage>
        <taxon>Bacteria</taxon>
        <taxon>Bacillati</taxon>
        <taxon>Bacillota</taxon>
        <taxon>Bacilli</taxon>
        <taxon>Bacillales</taxon>
        <taxon>Staphylococcaceae</taxon>
        <taxon>Mammaliicoccus</taxon>
    </lineage>
</organism>
<dbReference type="PRINTS" id="PR00992">
    <property type="entry name" value="ALARACEMASE"/>
</dbReference>
<dbReference type="GO" id="GO:0030170">
    <property type="term" value="F:pyridoxal phosphate binding"/>
    <property type="evidence" value="ECO:0007669"/>
    <property type="project" value="UniProtKB-UniRule"/>
</dbReference>
<keyword evidence="10" id="KW-1185">Reference proteome</keyword>
<dbReference type="RefSeq" id="WP_095086746.1">
    <property type="nucleotide sequence ID" value="NZ_BMDM01000003.1"/>
</dbReference>
<feature type="binding site" evidence="5 7">
    <location>
        <position position="312"/>
    </location>
    <ligand>
        <name>substrate</name>
    </ligand>
</feature>
<dbReference type="GO" id="GO:0008784">
    <property type="term" value="F:alanine racemase activity"/>
    <property type="evidence" value="ECO:0007669"/>
    <property type="project" value="UniProtKB-UniRule"/>
</dbReference>
<sequence length="382" mass="43095">MSEKYYRPTYINVDLKAILENYQAVGRLHPNKKIIAVVKANGYGLGSVPIATYLSNEGVDFFAVATLDEAIELRMHGIKSKILVLGVINARDINKAIQHRVALTVPSEEWLLNAIESLDEESSKLVWLHVKIDTGMGRIGIQDKETYQKVVNQIETHDRFIFEGVYTHFASADEPNDFSKKQYESFEEFVESSNTPEYVHTQNSAGALRYDATICTAVRLGIALYGYYPSKYIQEVSNLKLKPAAQLISEVVQTKYLNSGETVSYGTTYTAKDKVKIATIPIGYADGYLRKMQNTYVNINGVECKVVGRVCMDQTMIEVPETVKTRDKVILMDNHVESNQSAEMLAEAQGTINYEVLCNLKKRIPRIYFDGENQEITNELLK</sequence>
<dbReference type="InterPro" id="IPR001608">
    <property type="entry name" value="Ala_racemase_N"/>
</dbReference>
<dbReference type="InterPro" id="IPR000821">
    <property type="entry name" value="Ala_racemase"/>
</dbReference>
<feature type="active site" description="Proton acceptor; specific for D-alanine" evidence="5">
    <location>
        <position position="39"/>
    </location>
</feature>
<dbReference type="SMART" id="SM01005">
    <property type="entry name" value="Ala_racemase_C"/>
    <property type="match status" value="1"/>
</dbReference>
<feature type="domain" description="Alanine racemase C-terminal" evidence="8">
    <location>
        <begin position="244"/>
        <end position="369"/>
    </location>
</feature>
<dbReference type="PROSITE" id="PS00395">
    <property type="entry name" value="ALANINE_RACEMASE"/>
    <property type="match status" value="1"/>
</dbReference>
<evidence type="ECO:0000256" key="4">
    <source>
        <dbReference type="ARBA" id="ARBA00023235"/>
    </source>
</evidence>
<dbReference type="PANTHER" id="PTHR30511:SF0">
    <property type="entry name" value="ALANINE RACEMASE, CATABOLIC-RELATED"/>
    <property type="match status" value="1"/>
</dbReference>